<accession>A0AAD1E6C1</accession>
<organism evidence="1 2">
    <name type="scientific">Pseudomonas chlororaphis subsp. aureofaciens</name>
    <dbReference type="NCBI Taxonomy" id="587851"/>
    <lineage>
        <taxon>Bacteria</taxon>
        <taxon>Pseudomonadati</taxon>
        <taxon>Pseudomonadota</taxon>
        <taxon>Gammaproteobacteria</taxon>
        <taxon>Pseudomonadales</taxon>
        <taxon>Pseudomonadaceae</taxon>
        <taxon>Pseudomonas</taxon>
    </lineage>
</organism>
<evidence type="ECO:0000313" key="1">
    <source>
        <dbReference type="EMBL" id="AZE29912.1"/>
    </source>
</evidence>
<dbReference type="GeneID" id="61650725"/>
<name>A0AAD1E6C1_9PSED</name>
<dbReference type="RefSeq" id="WP_016703004.1">
    <property type="nucleotide sequence ID" value="NZ_CP027721.1"/>
</dbReference>
<protein>
    <submittedName>
        <fullName evidence="1">Uncharacterized protein</fullName>
    </submittedName>
</protein>
<dbReference type="Proteomes" id="UP000280455">
    <property type="component" value="Chromosome"/>
</dbReference>
<dbReference type="AlphaFoldDB" id="A0AAD1E6C1"/>
<proteinExistence type="predicted"/>
<dbReference type="EMBL" id="CP027750">
    <property type="protein sequence ID" value="AZE29912.1"/>
    <property type="molecule type" value="Genomic_DNA"/>
</dbReference>
<sequence length="57" mass="6037">MRPFLFSCLAVTLVSLAVYSIHSFYSLASFGSVASGAAASSPQNYPVASIGEVFRNF</sequence>
<gene>
    <name evidence="1" type="ORF">C4K07_3127</name>
</gene>
<reference evidence="1 2" key="1">
    <citation type="submission" date="2018-03" db="EMBL/GenBank/DDBJ databases">
        <title>Diversity of phytobeneficial traits revealed by whole-genome analysis of worldwide-isolated phenazine-producing Pseudomonas spp.</title>
        <authorList>
            <person name="Biessy A."/>
            <person name="Novinscak A."/>
            <person name="Blom J."/>
            <person name="Leger G."/>
            <person name="Thomashow L.S."/>
            <person name="Cazorla F.M."/>
            <person name="Josic D."/>
            <person name="Filion M."/>
        </authorList>
    </citation>
    <scope>NUCLEOTIDE SEQUENCE [LARGE SCALE GENOMIC DNA]</scope>
    <source>
        <strain evidence="1 2">ChPhzS24</strain>
    </source>
</reference>
<evidence type="ECO:0000313" key="2">
    <source>
        <dbReference type="Proteomes" id="UP000280455"/>
    </source>
</evidence>